<feature type="binding site" evidence="7">
    <location>
        <position position="98"/>
    </location>
    <ligand>
        <name>Fe(3+)</name>
        <dbReference type="ChEBI" id="CHEBI:29034"/>
    </ligand>
</feature>
<feature type="binding site" evidence="7">
    <location>
        <position position="342"/>
    </location>
    <ligand>
        <name>Fe(3+)</name>
        <dbReference type="ChEBI" id="CHEBI:29034"/>
    </ligand>
</feature>
<feature type="binding site" evidence="7">
    <location>
        <position position="168"/>
    </location>
    <ligand>
        <name>N-formimidoyl-L-glutamate</name>
        <dbReference type="ChEBI" id="CHEBI:58928"/>
    </ligand>
</feature>
<comment type="subcellular location">
    <subcellularLocation>
        <location evidence="7">Cytoplasm</location>
    </subcellularLocation>
</comment>
<dbReference type="InterPro" id="IPR006680">
    <property type="entry name" value="Amidohydro-rel"/>
</dbReference>
<feature type="domain" description="Amidohydrolase-related" evidence="8">
    <location>
        <begin position="87"/>
        <end position="427"/>
    </location>
</feature>
<feature type="binding site" evidence="7">
    <location>
        <position position="346"/>
    </location>
    <ligand>
        <name>N-formimidoyl-L-glutamate</name>
        <dbReference type="ChEBI" id="CHEBI:58928"/>
    </ligand>
</feature>
<evidence type="ECO:0000313" key="9">
    <source>
        <dbReference type="EMBL" id="WRP14080.1"/>
    </source>
</evidence>
<dbReference type="PANTHER" id="PTHR42752">
    <property type="entry name" value="IMIDAZOLONEPROPIONASE"/>
    <property type="match status" value="1"/>
</dbReference>
<evidence type="ECO:0000256" key="4">
    <source>
        <dbReference type="ARBA" id="ARBA00022808"/>
    </source>
</evidence>
<evidence type="ECO:0000256" key="6">
    <source>
        <dbReference type="ARBA" id="ARBA00023004"/>
    </source>
</evidence>
<protein>
    <recommendedName>
        <fullName evidence="1 7">Imidazolonepropionase</fullName>
        <ecNumber evidence="1 7">3.5.2.7</ecNumber>
    </recommendedName>
    <alternativeName>
        <fullName evidence="7">Imidazolone-5-propionate hydrolase</fullName>
    </alternativeName>
</protein>
<comment type="catalytic activity">
    <reaction evidence="7">
        <text>4-imidazolone-5-propanoate + H2O = N-formimidoyl-L-glutamate</text>
        <dbReference type="Rhea" id="RHEA:23660"/>
        <dbReference type="ChEBI" id="CHEBI:15377"/>
        <dbReference type="ChEBI" id="CHEBI:58928"/>
        <dbReference type="ChEBI" id="CHEBI:77893"/>
        <dbReference type="EC" id="3.5.2.7"/>
    </reaction>
</comment>
<reference evidence="10" key="1">
    <citation type="submission" date="2023-12" db="EMBL/GenBank/DDBJ databases">
        <title>Novel isolates from deep terrestrial aquifers shed light on the physiology and ecology of the class Limnochordia.</title>
        <authorList>
            <person name="Karnachuk O.V."/>
            <person name="Lukina A.P."/>
            <person name="Avakyan M.R."/>
            <person name="Kadnikov V."/>
            <person name="Begmatov S."/>
            <person name="Beletsky A.V."/>
            <person name="Mardanov A.V."/>
            <person name="Ravin N.V."/>
        </authorList>
    </citation>
    <scope>NUCLEOTIDE SEQUENCE [LARGE SCALE GENOMIC DNA]</scope>
    <source>
        <strain evidence="10">LN</strain>
    </source>
</reference>
<feature type="binding site" evidence="7">
    <location>
        <position position="168"/>
    </location>
    <ligand>
        <name>4-imidazolone-5-propanoate</name>
        <dbReference type="ChEBI" id="CHEBI:77893"/>
    </ligand>
</feature>
<keyword evidence="4 7" id="KW-0369">Histidine metabolism</keyword>
<comment type="similarity">
    <text evidence="7">Belongs to the metallo-dependent hydrolases superfamily. HutI family.</text>
</comment>
<evidence type="ECO:0000256" key="1">
    <source>
        <dbReference type="ARBA" id="ARBA00012864"/>
    </source>
</evidence>
<evidence type="ECO:0000259" key="8">
    <source>
        <dbReference type="Pfam" id="PF01979"/>
    </source>
</evidence>
<comment type="pathway">
    <text evidence="7">Amino-acid degradation; L-histidine degradation into L-glutamate; N-formimidoyl-L-glutamate from L-histidine: step 3/3.</text>
</comment>
<comment type="function">
    <text evidence="7">Catalyzes the hydrolytic cleavage of the carbon-nitrogen bond in imidazolone-5-propanoate to yield N-formimidoyl-L-glutamate. It is the third step in the universal histidine degradation pathway.</text>
</comment>
<feature type="binding site" evidence="7">
    <location>
        <position position="267"/>
    </location>
    <ligand>
        <name>Zn(2+)</name>
        <dbReference type="ChEBI" id="CHEBI:29105"/>
    </ligand>
</feature>
<evidence type="ECO:0000313" key="10">
    <source>
        <dbReference type="Proteomes" id="UP001333102"/>
    </source>
</evidence>
<feature type="binding site" evidence="7">
    <location>
        <position position="267"/>
    </location>
    <ligand>
        <name>Fe(3+)</name>
        <dbReference type="ChEBI" id="CHEBI:29034"/>
    </ligand>
</feature>
<feature type="binding site" evidence="7">
    <location>
        <position position="98"/>
    </location>
    <ligand>
        <name>Zn(2+)</name>
        <dbReference type="ChEBI" id="CHEBI:29105"/>
    </ligand>
</feature>
<sequence length="451" mass="47348">MTRSTSRGRSRPRADLLIRRAEQVVTLDGHSKRPVRGEIREATLGIVEDGAVACVGDRILAAGGTAEVEAAVAWDAGTIVIDARDRVVLPGWVDCHTHAIYAGDRAHEWARRLRGESYLDILRAGGGILETVRATREADTETLVRATVARLRRMLALGTTTVEVKSGYALSVEGELRLLQALQAVDELVPMQLVPTLLGAHAVPENHRASPDAYVELVTEQMLPRIAATPGLAAFCDVFCEDGAFTAEQARRILRRARELGLGLKVHADQFHATGAARVAAEMGAVSADHLNATPPDDLAAVARAGTVAVLLPAADLLARPPGPAPVAVMRELGVPMALATDHNPGTAPVESMPLVMGLACSWLGMTPEEAVAAATINGAHALALGHEVGSLEPGKRADLVVAQAASYLEIPYRLGVDLVRVVVSGGRVVRGGDGPEASAGLSPSGEEVEV</sequence>
<feature type="binding site" evidence="7">
    <location>
        <position position="347"/>
    </location>
    <ligand>
        <name>4-imidazolone-5-propanoate</name>
        <dbReference type="ChEBI" id="CHEBI:77893"/>
    </ligand>
</feature>
<dbReference type="GO" id="GO:0050480">
    <property type="term" value="F:imidazolonepropionase activity"/>
    <property type="evidence" value="ECO:0007669"/>
    <property type="project" value="UniProtKB-EC"/>
</dbReference>
<keyword evidence="10" id="KW-1185">Reference proteome</keyword>
<dbReference type="RefSeq" id="WP_324668372.1">
    <property type="nucleotide sequence ID" value="NZ_CP141614.1"/>
</dbReference>
<proteinExistence type="inferred from homology"/>
<keyword evidence="7" id="KW-0963">Cytoplasm</keyword>
<comment type="cofactor">
    <cofactor evidence="7">
        <name>Zn(2+)</name>
        <dbReference type="ChEBI" id="CHEBI:29105"/>
    </cofactor>
    <cofactor evidence="7">
        <name>Fe(3+)</name>
        <dbReference type="ChEBI" id="CHEBI:29034"/>
    </cofactor>
    <text evidence="7">Binds 1 zinc or iron ion per subunit.</text>
</comment>
<dbReference type="NCBIfam" id="TIGR01224">
    <property type="entry name" value="hutI"/>
    <property type="match status" value="1"/>
</dbReference>
<feature type="binding site" evidence="7">
    <location>
        <position position="270"/>
    </location>
    <ligand>
        <name>4-imidazolone-5-propanoate</name>
        <dbReference type="ChEBI" id="CHEBI:77893"/>
    </ligand>
</feature>
<feature type="binding site" evidence="7">
    <location>
        <position position="344"/>
    </location>
    <ligand>
        <name>N-formimidoyl-L-glutamate</name>
        <dbReference type="ChEBI" id="CHEBI:58928"/>
    </ligand>
</feature>
<dbReference type="HAMAP" id="MF_00372">
    <property type="entry name" value="HutI"/>
    <property type="match status" value="1"/>
</dbReference>
<evidence type="ECO:0000256" key="7">
    <source>
        <dbReference type="HAMAP-Rule" id="MF_00372"/>
    </source>
</evidence>
<dbReference type="Proteomes" id="UP001333102">
    <property type="component" value="Chromosome"/>
</dbReference>
<dbReference type="EC" id="3.5.2.7" evidence="1 7"/>
<gene>
    <name evidence="7 9" type="primary">hutI</name>
    <name evidence="9" type="ORF">VLY81_11710</name>
</gene>
<feature type="binding site" evidence="7">
    <location>
        <position position="201"/>
    </location>
    <ligand>
        <name>4-imidazolone-5-propanoate</name>
        <dbReference type="ChEBI" id="CHEBI:77893"/>
    </ligand>
</feature>
<keyword evidence="3 7" id="KW-0378">Hydrolase</keyword>
<name>A0ABZ1BMM5_9FIRM</name>
<dbReference type="SUPFAM" id="SSF51338">
    <property type="entry name" value="Composite domain of metallo-dependent hydrolases"/>
    <property type="match status" value="1"/>
</dbReference>
<dbReference type="PANTHER" id="PTHR42752:SF1">
    <property type="entry name" value="IMIDAZOLONEPROPIONASE-RELATED"/>
    <property type="match status" value="1"/>
</dbReference>
<feature type="binding site" evidence="7">
    <location>
        <position position="105"/>
    </location>
    <ligand>
        <name>4-imidazolone-5-propanoate</name>
        <dbReference type="ChEBI" id="CHEBI:77893"/>
    </ligand>
</feature>
<evidence type="ECO:0000256" key="5">
    <source>
        <dbReference type="ARBA" id="ARBA00022833"/>
    </source>
</evidence>
<accession>A0ABZ1BMM5</accession>
<dbReference type="SUPFAM" id="SSF51556">
    <property type="entry name" value="Metallo-dependent hydrolases"/>
    <property type="match status" value="1"/>
</dbReference>
<feature type="binding site" evidence="7">
    <location>
        <position position="96"/>
    </location>
    <ligand>
        <name>Zn(2+)</name>
        <dbReference type="ChEBI" id="CHEBI:29105"/>
    </ligand>
</feature>
<organism evidence="9 10">
    <name type="scientific">Geochorda subterranea</name>
    <dbReference type="NCBI Taxonomy" id="3109564"/>
    <lineage>
        <taxon>Bacteria</taxon>
        <taxon>Bacillati</taxon>
        <taxon>Bacillota</taxon>
        <taxon>Limnochordia</taxon>
        <taxon>Limnochordales</taxon>
        <taxon>Geochordaceae</taxon>
        <taxon>Geochorda</taxon>
    </lineage>
</organism>
<feature type="binding site" evidence="7">
    <location>
        <position position="342"/>
    </location>
    <ligand>
        <name>Zn(2+)</name>
        <dbReference type="ChEBI" id="CHEBI:29105"/>
    </ligand>
</feature>
<evidence type="ECO:0000256" key="2">
    <source>
        <dbReference type="ARBA" id="ARBA00022723"/>
    </source>
</evidence>
<dbReference type="InterPro" id="IPR032466">
    <property type="entry name" value="Metal_Hydrolase"/>
</dbReference>
<dbReference type="Gene3D" id="2.30.40.10">
    <property type="entry name" value="Urease, subunit C, domain 1"/>
    <property type="match status" value="1"/>
</dbReference>
<keyword evidence="5 7" id="KW-0862">Zinc</keyword>
<keyword evidence="2 7" id="KW-0479">Metal-binding</keyword>
<dbReference type="InterPro" id="IPR005920">
    <property type="entry name" value="HutI"/>
</dbReference>
<feature type="binding site" evidence="7">
    <location>
        <position position="96"/>
    </location>
    <ligand>
        <name>Fe(3+)</name>
        <dbReference type="ChEBI" id="CHEBI:29034"/>
    </ligand>
</feature>
<evidence type="ECO:0000256" key="3">
    <source>
        <dbReference type="ARBA" id="ARBA00022801"/>
    </source>
</evidence>
<dbReference type="Gene3D" id="3.20.20.140">
    <property type="entry name" value="Metal-dependent hydrolases"/>
    <property type="match status" value="1"/>
</dbReference>
<dbReference type="Pfam" id="PF01979">
    <property type="entry name" value="Amidohydro_1"/>
    <property type="match status" value="1"/>
</dbReference>
<dbReference type="EMBL" id="CP141614">
    <property type="protein sequence ID" value="WRP14080.1"/>
    <property type="molecule type" value="Genomic_DNA"/>
</dbReference>
<dbReference type="InterPro" id="IPR011059">
    <property type="entry name" value="Metal-dep_hydrolase_composite"/>
</dbReference>
<keyword evidence="6 7" id="KW-0408">Iron</keyword>